<evidence type="ECO:0000259" key="10">
    <source>
        <dbReference type="Pfam" id="PF04290"/>
    </source>
</evidence>
<feature type="transmembrane region" description="Helical" evidence="9">
    <location>
        <begin position="135"/>
        <end position="160"/>
    </location>
</feature>
<sequence>MKLILAGIDAVNLLLKYVLALLLVMMTVGALGQVIVRFVVPLFGFNASAAWTEEVARFSMIWTVFLGAAWALRHGELIALDLVTHAVPRMLGIAIKALAYLSCAAFCLLLIVVGLEFAEIGEIERSPVLGLSKWYVFMALPVGAGLMVMNIAGFLLACIIEGRDPRGSLDAVAD</sequence>
<evidence type="ECO:0000256" key="1">
    <source>
        <dbReference type="ARBA" id="ARBA00004429"/>
    </source>
</evidence>
<evidence type="ECO:0000256" key="4">
    <source>
        <dbReference type="ARBA" id="ARBA00022519"/>
    </source>
</evidence>
<proteinExistence type="inferred from homology"/>
<evidence type="ECO:0000256" key="8">
    <source>
        <dbReference type="ARBA" id="ARBA00038436"/>
    </source>
</evidence>
<gene>
    <name evidence="11" type="ORF">R9Z33_03675</name>
</gene>
<dbReference type="Proteomes" id="UP001305521">
    <property type="component" value="Chromosome"/>
</dbReference>
<dbReference type="PANTHER" id="PTHR35011">
    <property type="entry name" value="2,3-DIKETO-L-GULONATE TRAP TRANSPORTER SMALL PERMEASE PROTEIN YIAM"/>
    <property type="match status" value="1"/>
</dbReference>
<comment type="subcellular location">
    <subcellularLocation>
        <location evidence="1 9">Cell inner membrane</location>
        <topology evidence="1 9">Multi-pass membrane protein</topology>
    </subcellularLocation>
</comment>
<name>A0ABZ0PK74_9PROT</name>
<protein>
    <recommendedName>
        <fullName evidence="9">TRAP transporter small permease protein</fullName>
    </recommendedName>
</protein>
<evidence type="ECO:0000313" key="11">
    <source>
        <dbReference type="EMBL" id="WPB85970.1"/>
    </source>
</evidence>
<comment type="similarity">
    <text evidence="8 9">Belongs to the TRAP transporter small permease family.</text>
</comment>
<keyword evidence="5 9" id="KW-0812">Transmembrane</keyword>
<dbReference type="Pfam" id="PF04290">
    <property type="entry name" value="DctQ"/>
    <property type="match status" value="1"/>
</dbReference>
<accession>A0ABZ0PK74</accession>
<evidence type="ECO:0000256" key="5">
    <source>
        <dbReference type="ARBA" id="ARBA00022692"/>
    </source>
</evidence>
<feature type="transmembrane region" description="Helical" evidence="9">
    <location>
        <begin position="12"/>
        <end position="35"/>
    </location>
</feature>
<feature type="domain" description="Tripartite ATP-independent periplasmic transporters DctQ component" evidence="10">
    <location>
        <begin position="26"/>
        <end position="156"/>
    </location>
</feature>
<evidence type="ECO:0000256" key="3">
    <source>
        <dbReference type="ARBA" id="ARBA00022475"/>
    </source>
</evidence>
<organism evidence="11 12">
    <name type="scientific">Sediminicoccus rosea</name>
    <dbReference type="NCBI Taxonomy" id="1225128"/>
    <lineage>
        <taxon>Bacteria</taxon>
        <taxon>Pseudomonadati</taxon>
        <taxon>Pseudomonadota</taxon>
        <taxon>Alphaproteobacteria</taxon>
        <taxon>Acetobacterales</taxon>
        <taxon>Roseomonadaceae</taxon>
        <taxon>Sediminicoccus</taxon>
    </lineage>
</organism>
<comment type="subunit">
    <text evidence="9">The complex comprises the extracytoplasmic solute receptor protein and the two transmembrane proteins.</text>
</comment>
<feature type="transmembrane region" description="Helical" evidence="9">
    <location>
        <begin position="93"/>
        <end position="115"/>
    </location>
</feature>
<evidence type="ECO:0000313" key="12">
    <source>
        <dbReference type="Proteomes" id="UP001305521"/>
    </source>
</evidence>
<keyword evidence="7 9" id="KW-0472">Membrane</keyword>
<dbReference type="InterPro" id="IPR055348">
    <property type="entry name" value="DctQ"/>
</dbReference>
<evidence type="ECO:0000256" key="6">
    <source>
        <dbReference type="ARBA" id="ARBA00022989"/>
    </source>
</evidence>
<keyword evidence="3" id="KW-1003">Cell membrane</keyword>
<dbReference type="PANTHER" id="PTHR35011:SF2">
    <property type="entry name" value="2,3-DIKETO-L-GULONATE TRAP TRANSPORTER SMALL PERMEASE PROTEIN YIAM"/>
    <property type="match status" value="1"/>
</dbReference>
<feature type="transmembrane region" description="Helical" evidence="9">
    <location>
        <begin position="55"/>
        <end position="72"/>
    </location>
</feature>
<dbReference type="EMBL" id="CP137852">
    <property type="protein sequence ID" value="WPB85970.1"/>
    <property type="molecule type" value="Genomic_DNA"/>
</dbReference>
<evidence type="ECO:0000256" key="7">
    <source>
        <dbReference type="ARBA" id="ARBA00023136"/>
    </source>
</evidence>
<evidence type="ECO:0000256" key="9">
    <source>
        <dbReference type="RuleBase" id="RU369079"/>
    </source>
</evidence>
<reference evidence="11 12" key="1">
    <citation type="submission" date="2023-11" db="EMBL/GenBank/DDBJ databases">
        <title>Arctic aerobic anoxygenic photoheterotroph Sediminicoccus rosea KRV36 adapts its photosynthesis to long days of polar summer.</title>
        <authorList>
            <person name="Tomasch J."/>
            <person name="Kopejtka K."/>
            <person name="Bily T."/>
            <person name="Gardiner A.T."/>
            <person name="Gardian Z."/>
            <person name="Shivaramu S."/>
            <person name="Koblizek M."/>
            <person name="Engelhardt F."/>
            <person name="Kaftan D."/>
        </authorList>
    </citation>
    <scope>NUCLEOTIDE SEQUENCE [LARGE SCALE GENOMIC DNA]</scope>
    <source>
        <strain evidence="11 12">R-30</strain>
    </source>
</reference>
<comment type="function">
    <text evidence="9">Part of the tripartite ATP-independent periplasmic (TRAP) transport system.</text>
</comment>
<dbReference type="RefSeq" id="WP_318649947.1">
    <property type="nucleotide sequence ID" value="NZ_CP137852.1"/>
</dbReference>
<dbReference type="InterPro" id="IPR007387">
    <property type="entry name" value="TRAP_DctQ"/>
</dbReference>
<evidence type="ECO:0000256" key="2">
    <source>
        <dbReference type="ARBA" id="ARBA00022448"/>
    </source>
</evidence>
<keyword evidence="6 9" id="KW-1133">Transmembrane helix</keyword>
<keyword evidence="2 9" id="KW-0813">Transport</keyword>
<keyword evidence="12" id="KW-1185">Reference proteome</keyword>
<keyword evidence="4 9" id="KW-0997">Cell inner membrane</keyword>